<evidence type="ECO:0000256" key="3">
    <source>
        <dbReference type="ARBA" id="ARBA00022679"/>
    </source>
</evidence>
<keyword evidence="4" id="KW-0677">Repeat</keyword>
<protein>
    <recommendedName>
        <fullName evidence="1">non-specific serine/threonine protein kinase</fullName>
        <ecNumber evidence="1">2.7.11.1</ecNumber>
    </recommendedName>
</protein>
<keyword evidence="5 8" id="KW-0418">Kinase</keyword>
<dbReference type="InterPro" id="IPR010624">
    <property type="entry name" value="KaiC_dom"/>
</dbReference>
<dbReference type="Proteomes" id="UP001165044">
    <property type="component" value="Unassembled WGS sequence"/>
</dbReference>
<name>A0ABQ5PV51_9BACT</name>
<feature type="domain" description="KaiC" evidence="7">
    <location>
        <begin position="8"/>
        <end position="242"/>
    </location>
</feature>
<keyword evidence="9" id="KW-1185">Reference proteome</keyword>
<feature type="domain" description="KaiC" evidence="7">
    <location>
        <begin position="252"/>
        <end position="481"/>
    </location>
</feature>
<keyword evidence="8" id="KW-0723">Serine/threonine-protein kinase</keyword>
<evidence type="ECO:0000256" key="6">
    <source>
        <dbReference type="ARBA" id="ARBA00022801"/>
    </source>
</evidence>
<dbReference type="Gene3D" id="3.40.50.300">
    <property type="entry name" value="P-loop containing nucleotide triphosphate hydrolases"/>
    <property type="match status" value="2"/>
</dbReference>
<dbReference type="PROSITE" id="PS51146">
    <property type="entry name" value="KAIC"/>
    <property type="match status" value="2"/>
</dbReference>
<keyword evidence="6" id="KW-0378">Hydrolase</keyword>
<dbReference type="PANTHER" id="PTHR42926:SF1">
    <property type="entry name" value="CIRCADIAN CLOCK OSCILLATOR PROTEIN KAIC 1"/>
    <property type="match status" value="1"/>
</dbReference>
<dbReference type="Pfam" id="PF06745">
    <property type="entry name" value="ATPase"/>
    <property type="match status" value="2"/>
</dbReference>
<keyword evidence="3" id="KW-0808">Transferase</keyword>
<dbReference type="PIRSF" id="PIRSF039117">
    <property type="entry name" value="KaiC"/>
    <property type="match status" value="1"/>
</dbReference>
<evidence type="ECO:0000313" key="9">
    <source>
        <dbReference type="Proteomes" id="UP001165044"/>
    </source>
</evidence>
<evidence type="ECO:0000256" key="1">
    <source>
        <dbReference type="ARBA" id="ARBA00012513"/>
    </source>
</evidence>
<accession>A0ABQ5PV51</accession>
<evidence type="ECO:0000256" key="5">
    <source>
        <dbReference type="ARBA" id="ARBA00022777"/>
    </source>
</evidence>
<evidence type="ECO:0000256" key="4">
    <source>
        <dbReference type="ARBA" id="ARBA00022737"/>
    </source>
</evidence>
<comment type="caution">
    <text evidence="8">The sequence shown here is derived from an EMBL/GenBank/DDBJ whole genome shotgun (WGS) entry which is preliminary data.</text>
</comment>
<dbReference type="RefSeq" id="WP_285606394.1">
    <property type="nucleotide sequence ID" value="NZ_BSDC01000001.1"/>
</dbReference>
<dbReference type="PANTHER" id="PTHR42926">
    <property type="match status" value="1"/>
</dbReference>
<reference evidence="8" key="1">
    <citation type="journal article" date="2023" name="Antonie Van Leeuwenhoek">
        <title>Mesoterricola silvestris gen. nov., sp. nov., Mesoterricola sediminis sp. nov., Geothrix oryzae sp. nov., Geothrix edaphica sp. nov., Geothrix rubra sp. nov., and Geothrix limicola sp. nov., six novel members of Acidobacteriota isolated from soils.</title>
        <authorList>
            <person name="Itoh H."/>
            <person name="Sugisawa Y."/>
            <person name="Mise K."/>
            <person name="Xu Z."/>
            <person name="Kuniyasu M."/>
            <person name="Ushijima N."/>
            <person name="Kawano K."/>
            <person name="Kobayashi E."/>
            <person name="Shiratori Y."/>
            <person name="Masuda Y."/>
            <person name="Senoo K."/>
        </authorList>
    </citation>
    <scope>NUCLEOTIDE SEQUENCE</scope>
    <source>
        <strain evidence="8">Red802</strain>
    </source>
</reference>
<dbReference type="InterPro" id="IPR003593">
    <property type="entry name" value="AAA+_ATPase"/>
</dbReference>
<dbReference type="EC" id="2.7.11.1" evidence="1"/>
<dbReference type="InterPro" id="IPR030665">
    <property type="entry name" value="KaiC"/>
</dbReference>
<dbReference type="InterPro" id="IPR027417">
    <property type="entry name" value="P-loop_NTPase"/>
</dbReference>
<dbReference type="SMART" id="SM00382">
    <property type="entry name" value="AAA"/>
    <property type="match status" value="2"/>
</dbReference>
<evidence type="ECO:0000259" key="7">
    <source>
        <dbReference type="PROSITE" id="PS51146"/>
    </source>
</evidence>
<dbReference type="InterPro" id="IPR014774">
    <property type="entry name" value="KaiC-like_dom"/>
</dbReference>
<evidence type="ECO:0000256" key="2">
    <source>
        <dbReference type="ARBA" id="ARBA00022553"/>
    </source>
</evidence>
<dbReference type="GO" id="GO:0004674">
    <property type="term" value="F:protein serine/threonine kinase activity"/>
    <property type="evidence" value="ECO:0007669"/>
    <property type="project" value="UniProtKB-KW"/>
</dbReference>
<evidence type="ECO:0000313" key="8">
    <source>
        <dbReference type="EMBL" id="GLH66316.1"/>
    </source>
</evidence>
<dbReference type="InterPro" id="IPR051347">
    <property type="entry name" value="Circadian_clock_KaiC-rel"/>
</dbReference>
<proteinExistence type="predicted"/>
<sequence>MRRKVTISLLATGVPGLDSILGGGLPEFSFNLIAGPPGSGKTTLAHQIMFALATPERRALFFTVLGESPLKMLRYQQQFSFFDPGKVNQSIKFVNLSHEVTTGHFDQVLARIMEEVKAFSPGLVFVDSFRSLMLEASHQANSTMSPLQFMQELGIKLSGWQATAFLIGEYISDNDAQPVSSVADGLLSLNQSVYRNSMVRKIQVLKMRGQQTSPGIHTFRITGDGLEVFPAATIPSDSGAMGPPSRRPHSQRRLTMGVPGLDDMLGGGLPAGYSLLVAGPSGSGKTILATAFLSEGVRLGEPGVIVAFEQTPSQSWTRTIDELVRAGKIGLINTRLLDLSIDEIVQHLIDLIQKMKATRVVIDSLSGFELAVAPTFREDFRESLFRMITVLSGLGVTVLMTSELEDRYTDLRFSSYGSAFLTDAIIVQRYIEMNSRLKRVMAVVKVRGSNHSDQLRQYEVTDEGIVIGEPVVDYERLLGGQPTPTIAQPGVGEPR</sequence>
<dbReference type="SUPFAM" id="SSF52540">
    <property type="entry name" value="P-loop containing nucleoside triphosphate hydrolases"/>
    <property type="match status" value="2"/>
</dbReference>
<gene>
    <name evidence="8" type="ORF">GETHED_06800</name>
</gene>
<dbReference type="EMBL" id="BSDC01000001">
    <property type="protein sequence ID" value="GLH66316.1"/>
    <property type="molecule type" value="Genomic_DNA"/>
</dbReference>
<organism evidence="8 9">
    <name type="scientific">Geothrix edaphica</name>
    <dbReference type="NCBI Taxonomy" id="2927976"/>
    <lineage>
        <taxon>Bacteria</taxon>
        <taxon>Pseudomonadati</taxon>
        <taxon>Acidobacteriota</taxon>
        <taxon>Holophagae</taxon>
        <taxon>Holophagales</taxon>
        <taxon>Holophagaceae</taxon>
        <taxon>Geothrix</taxon>
    </lineage>
</organism>
<keyword evidence="2" id="KW-0597">Phosphoprotein</keyword>